<dbReference type="RefSeq" id="WP_183658672.1">
    <property type="nucleotide sequence ID" value="NZ_BAAAXX010000053.1"/>
</dbReference>
<proteinExistence type="predicted"/>
<keyword evidence="3" id="KW-1185">Reference proteome</keyword>
<reference evidence="2 3" key="1">
    <citation type="submission" date="2020-08" db="EMBL/GenBank/DDBJ databases">
        <title>Sequencing the genomes of 1000 actinobacteria strains.</title>
        <authorList>
            <person name="Klenk H.-P."/>
        </authorList>
    </citation>
    <scope>NUCLEOTIDE SEQUENCE [LARGE SCALE GENOMIC DNA]</scope>
    <source>
        <strain evidence="2 3">DSM 44320</strain>
    </source>
</reference>
<keyword evidence="1" id="KW-0472">Membrane</keyword>
<evidence type="ECO:0008006" key="4">
    <source>
        <dbReference type="Google" id="ProtNLM"/>
    </source>
</evidence>
<protein>
    <recommendedName>
        <fullName evidence="4">Peptidase M48 domain-containing protein</fullName>
    </recommendedName>
</protein>
<sequence length="325" mass="33822">MRRIAALAVSLAVHALTLAFVVLGVLIVVGSPSLFLSWMLGALLVAIGVLLRPRLGRLPDDAEVLAPSAAPELYGLAARVADEVGVPRPAQVAVLDLSTAAVYLRLGVRRVPVLLVGLPLWLAVSPRQRVALLAGAYATAVTDDGFLVEGALSTLGEWRHSLLGAEPLSARREADVAMAMSLGAWAPSSSYNAVGLLGRLVGRAFGWPVLIVEHLLARLAAAGGAQAAGRWRALTLRATTEEDLADLEELIAHGSYLAPMQAAVLRGESVEAIRESALTRARLAPDGVLTSAPGSPLLDAAASAVIDTELSRHYTRAAGGFGLIT</sequence>
<dbReference type="GeneID" id="95394045"/>
<evidence type="ECO:0000313" key="3">
    <source>
        <dbReference type="Proteomes" id="UP000579945"/>
    </source>
</evidence>
<feature type="transmembrane region" description="Helical" evidence="1">
    <location>
        <begin position="34"/>
        <end position="51"/>
    </location>
</feature>
<gene>
    <name evidence="2" type="ORF">FHR33_007849</name>
</gene>
<evidence type="ECO:0000313" key="2">
    <source>
        <dbReference type="EMBL" id="MBB3731989.1"/>
    </source>
</evidence>
<dbReference type="Proteomes" id="UP000579945">
    <property type="component" value="Unassembled WGS sequence"/>
</dbReference>
<organism evidence="2 3">
    <name type="scientific">Nonomuraea dietziae</name>
    <dbReference type="NCBI Taxonomy" id="65515"/>
    <lineage>
        <taxon>Bacteria</taxon>
        <taxon>Bacillati</taxon>
        <taxon>Actinomycetota</taxon>
        <taxon>Actinomycetes</taxon>
        <taxon>Streptosporangiales</taxon>
        <taxon>Streptosporangiaceae</taxon>
        <taxon>Nonomuraea</taxon>
    </lineage>
</organism>
<comment type="caution">
    <text evidence="2">The sequence shown here is derived from an EMBL/GenBank/DDBJ whole genome shotgun (WGS) entry which is preliminary data.</text>
</comment>
<dbReference type="EMBL" id="JACIBV010000001">
    <property type="protein sequence ID" value="MBB3731989.1"/>
    <property type="molecule type" value="Genomic_DNA"/>
</dbReference>
<name>A0A7W5VI30_9ACTN</name>
<dbReference type="AlphaFoldDB" id="A0A7W5VI30"/>
<keyword evidence="1" id="KW-1133">Transmembrane helix</keyword>
<keyword evidence="1" id="KW-0812">Transmembrane</keyword>
<evidence type="ECO:0000256" key="1">
    <source>
        <dbReference type="SAM" id="Phobius"/>
    </source>
</evidence>
<accession>A0A7W5VI30</accession>